<reference evidence="1" key="1">
    <citation type="submission" date="2022-01" db="EMBL/GenBank/DDBJ databases">
        <authorList>
            <person name="Braso-Vives M."/>
        </authorList>
    </citation>
    <scope>NUCLEOTIDE SEQUENCE</scope>
</reference>
<accession>A0A8J9YVB2</accession>
<gene>
    <name evidence="1" type="primary">Hypp6657</name>
    <name evidence="1" type="ORF">BLAG_LOCUS5693</name>
</gene>
<dbReference type="PANTHER" id="PTHR31424">
    <property type="entry name" value="PROTEIN CBG23806"/>
    <property type="match status" value="1"/>
</dbReference>
<proteinExistence type="predicted"/>
<dbReference type="Proteomes" id="UP000838412">
    <property type="component" value="Chromosome 12"/>
</dbReference>
<name>A0A8J9YVB2_BRALA</name>
<dbReference type="AlphaFoldDB" id="A0A8J9YVB2"/>
<sequence length="154" mass="17223">MQGVREKASGGDSSSLTQTELRQHPREELQRMLHEIHLDQVRIPTGHLLAAEVDIGMNWSQCRDLKRWLKKYNVGVESEARSMKVAADLLSGIEIKAENLPFSVKGVGKEHSTVTETELNDLVKRVHSDPEVDQAQAHALHGLLPYVVAVEEAR</sequence>
<organism evidence="1 2">
    <name type="scientific">Branchiostoma lanceolatum</name>
    <name type="common">Common lancelet</name>
    <name type="synonym">Amphioxus lanceolatum</name>
    <dbReference type="NCBI Taxonomy" id="7740"/>
    <lineage>
        <taxon>Eukaryota</taxon>
        <taxon>Metazoa</taxon>
        <taxon>Chordata</taxon>
        <taxon>Cephalochordata</taxon>
        <taxon>Leptocardii</taxon>
        <taxon>Amphioxiformes</taxon>
        <taxon>Branchiostomatidae</taxon>
        <taxon>Branchiostoma</taxon>
    </lineage>
</organism>
<evidence type="ECO:0000313" key="2">
    <source>
        <dbReference type="Proteomes" id="UP000838412"/>
    </source>
</evidence>
<dbReference type="EMBL" id="OV696697">
    <property type="protein sequence ID" value="CAH1242397.1"/>
    <property type="molecule type" value="Genomic_DNA"/>
</dbReference>
<keyword evidence="2" id="KW-1185">Reference proteome</keyword>
<protein>
    <submittedName>
        <fullName evidence="1">Hypp6657 protein</fullName>
    </submittedName>
</protein>
<dbReference type="PANTHER" id="PTHR31424:SF6">
    <property type="match status" value="1"/>
</dbReference>
<evidence type="ECO:0000313" key="1">
    <source>
        <dbReference type="EMBL" id="CAH1242397.1"/>
    </source>
</evidence>